<comment type="pathway">
    <text evidence="1 8">Amino-acid biosynthesis; L-histidine biosynthesis; L-histidine from 5-phospho-alpha-D-ribose 1-diphosphate: step 8/9.</text>
</comment>
<dbReference type="GO" id="GO:0005737">
    <property type="term" value="C:cytoplasm"/>
    <property type="evidence" value="ECO:0007669"/>
    <property type="project" value="TreeGrafter"/>
</dbReference>
<comment type="similarity">
    <text evidence="2 8">Belongs to the PHP hydrolase family. HisK subfamily.</text>
</comment>
<accession>A0A9D1Q078</accession>
<keyword evidence="6 8" id="KW-0368">Histidine biosynthesis</keyword>
<evidence type="ECO:0000259" key="10">
    <source>
        <dbReference type="Pfam" id="PF02811"/>
    </source>
</evidence>
<dbReference type="InterPro" id="IPR004013">
    <property type="entry name" value="PHP_dom"/>
</dbReference>
<proteinExistence type="inferred from homology"/>
<reference evidence="11" key="1">
    <citation type="journal article" date="2021" name="PeerJ">
        <title>Extensive microbial diversity within the chicken gut microbiome revealed by metagenomics and culture.</title>
        <authorList>
            <person name="Gilroy R."/>
            <person name="Ravi A."/>
            <person name="Getino M."/>
            <person name="Pursley I."/>
            <person name="Horton D.L."/>
            <person name="Alikhan N.F."/>
            <person name="Baker D."/>
            <person name="Gharbi K."/>
            <person name="Hall N."/>
            <person name="Watson M."/>
            <person name="Adriaenssens E.M."/>
            <person name="Foster-Nyarko E."/>
            <person name="Jarju S."/>
            <person name="Secka A."/>
            <person name="Antonio M."/>
            <person name="Oren A."/>
            <person name="Chaudhuri R.R."/>
            <person name="La Ragione R."/>
            <person name="Hildebrand F."/>
            <person name="Pallen M.J."/>
        </authorList>
    </citation>
    <scope>NUCLEOTIDE SEQUENCE</scope>
    <source>
        <strain evidence="11">12435</strain>
    </source>
</reference>
<dbReference type="InterPro" id="IPR016195">
    <property type="entry name" value="Pol/histidinol_Pase-like"/>
</dbReference>
<evidence type="ECO:0000256" key="8">
    <source>
        <dbReference type="RuleBase" id="RU366003"/>
    </source>
</evidence>
<dbReference type="PANTHER" id="PTHR21039:SF0">
    <property type="entry name" value="HISTIDINOL-PHOSPHATASE"/>
    <property type="match status" value="1"/>
</dbReference>
<dbReference type="SUPFAM" id="SSF89550">
    <property type="entry name" value="PHP domain-like"/>
    <property type="match status" value="1"/>
</dbReference>
<name>A0A9D1Q078_9FIRM</name>
<evidence type="ECO:0000256" key="5">
    <source>
        <dbReference type="ARBA" id="ARBA00022801"/>
    </source>
</evidence>
<comment type="caution">
    <text evidence="11">The sequence shown here is derived from an EMBL/GenBank/DDBJ whole genome shotgun (WGS) entry which is preliminary data.</text>
</comment>
<dbReference type="AlphaFoldDB" id="A0A9D1Q078"/>
<dbReference type="InterPro" id="IPR010140">
    <property type="entry name" value="Histidinol_P_phosphatase_HisJ"/>
</dbReference>
<dbReference type="GO" id="GO:0004401">
    <property type="term" value="F:histidinol-phosphatase activity"/>
    <property type="evidence" value="ECO:0007669"/>
    <property type="project" value="UniProtKB-UniRule"/>
</dbReference>
<dbReference type="Gene3D" id="3.20.20.140">
    <property type="entry name" value="Metal-dependent hydrolases"/>
    <property type="match status" value="1"/>
</dbReference>
<reference evidence="11" key="2">
    <citation type="submission" date="2021-04" db="EMBL/GenBank/DDBJ databases">
        <authorList>
            <person name="Gilroy R."/>
        </authorList>
    </citation>
    <scope>NUCLEOTIDE SEQUENCE</scope>
    <source>
        <strain evidence="11">12435</strain>
    </source>
</reference>
<evidence type="ECO:0000256" key="4">
    <source>
        <dbReference type="ARBA" id="ARBA00022605"/>
    </source>
</evidence>
<gene>
    <name evidence="11" type="ORF">H9892_00380</name>
</gene>
<evidence type="ECO:0000256" key="2">
    <source>
        <dbReference type="ARBA" id="ARBA00009152"/>
    </source>
</evidence>
<sequence length="274" mass="30849">MKADCHNHSLFSPDSSRPPEEGAEAAAKAGFGYIAYTEHMDLGFPNDARPEGEFIFNYLITDEYFRRIENANRAFPAIEVVAGVEVGYTPEDVPDIAKKLGDHPFGYVINSVHVCHGLDCYWKKYWQGYTREQAYREYLACVRESLDAPYRWDAVGHLGYIGRPSPFERKTLVYSDFPEELDDILLTVIRKGKILEANSSVGGCAAEGTICLPDISIMKRYYELGGRKVNFGSDSHRTERTGYNYGIVAAALKEIGFDKWTLISRGKEITEDIG</sequence>
<dbReference type="Pfam" id="PF02811">
    <property type="entry name" value="PHP"/>
    <property type="match status" value="1"/>
</dbReference>
<comment type="catalytic activity">
    <reaction evidence="7 8">
        <text>L-histidinol phosphate + H2O = L-histidinol + phosphate</text>
        <dbReference type="Rhea" id="RHEA:14465"/>
        <dbReference type="ChEBI" id="CHEBI:15377"/>
        <dbReference type="ChEBI" id="CHEBI:43474"/>
        <dbReference type="ChEBI" id="CHEBI:57699"/>
        <dbReference type="ChEBI" id="CHEBI:57980"/>
        <dbReference type="EC" id="3.1.3.15"/>
    </reaction>
</comment>
<evidence type="ECO:0000256" key="6">
    <source>
        <dbReference type="ARBA" id="ARBA00023102"/>
    </source>
</evidence>
<dbReference type="EMBL" id="DXHS01000008">
    <property type="protein sequence ID" value="HIW01787.1"/>
    <property type="molecule type" value="Genomic_DNA"/>
</dbReference>
<dbReference type="PANTHER" id="PTHR21039">
    <property type="entry name" value="HISTIDINOL PHOSPHATASE-RELATED"/>
    <property type="match status" value="1"/>
</dbReference>
<keyword evidence="4 8" id="KW-0028">Amino-acid biosynthesis</keyword>
<dbReference type="Proteomes" id="UP000823990">
    <property type="component" value="Unassembled WGS sequence"/>
</dbReference>
<evidence type="ECO:0000256" key="7">
    <source>
        <dbReference type="ARBA" id="ARBA00049158"/>
    </source>
</evidence>
<dbReference type="EC" id="3.1.3.15" evidence="3 8"/>
<evidence type="ECO:0000256" key="9">
    <source>
        <dbReference type="SAM" id="MobiDB-lite"/>
    </source>
</evidence>
<evidence type="ECO:0000313" key="12">
    <source>
        <dbReference type="Proteomes" id="UP000823990"/>
    </source>
</evidence>
<protein>
    <recommendedName>
        <fullName evidence="3 8">Histidinol-phosphatase</fullName>
        <shortName evidence="8">HolPase</shortName>
        <ecNumber evidence="3 8">3.1.3.15</ecNumber>
    </recommendedName>
</protein>
<evidence type="ECO:0000313" key="11">
    <source>
        <dbReference type="EMBL" id="HIW01787.1"/>
    </source>
</evidence>
<dbReference type="NCBIfam" id="TIGR01856">
    <property type="entry name" value="hisJ_fam"/>
    <property type="match status" value="1"/>
</dbReference>
<organism evidence="11 12">
    <name type="scientific">Candidatus Protoclostridium stercorigallinarum</name>
    <dbReference type="NCBI Taxonomy" id="2838741"/>
    <lineage>
        <taxon>Bacteria</taxon>
        <taxon>Bacillati</taxon>
        <taxon>Bacillota</taxon>
        <taxon>Clostridia</taxon>
        <taxon>Candidatus Protoclostridium</taxon>
    </lineage>
</organism>
<evidence type="ECO:0000256" key="3">
    <source>
        <dbReference type="ARBA" id="ARBA00013085"/>
    </source>
</evidence>
<evidence type="ECO:0000256" key="1">
    <source>
        <dbReference type="ARBA" id="ARBA00004970"/>
    </source>
</evidence>
<dbReference type="GO" id="GO:0000105">
    <property type="term" value="P:L-histidine biosynthetic process"/>
    <property type="evidence" value="ECO:0007669"/>
    <property type="project" value="UniProtKB-UniRule"/>
</dbReference>
<feature type="region of interest" description="Disordered" evidence="9">
    <location>
        <begin position="1"/>
        <end position="22"/>
    </location>
</feature>
<feature type="domain" description="PHP" evidence="10">
    <location>
        <begin position="4"/>
        <end position="199"/>
    </location>
</feature>
<keyword evidence="5 8" id="KW-0378">Hydrolase</keyword>